<dbReference type="AlphaFoldDB" id="A0A9Q9DPU6"/>
<dbReference type="OrthoDB" id="425936at2759"/>
<name>A0A9Q9DPU6_CURCL</name>
<reference evidence="3" key="1">
    <citation type="submission" date="2021-12" db="EMBL/GenBank/DDBJ databases">
        <title>Curvularia clavata genome.</title>
        <authorList>
            <person name="Cao Y."/>
        </authorList>
    </citation>
    <scope>NUCLEOTIDE SEQUENCE</scope>
    <source>
        <strain evidence="3">Yc1106</strain>
    </source>
</reference>
<feature type="domain" description="Phytase-like" evidence="2">
    <location>
        <begin position="136"/>
        <end position="389"/>
    </location>
</feature>
<keyword evidence="4" id="KW-1185">Reference proteome</keyword>
<dbReference type="Proteomes" id="UP001056012">
    <property type="component" value="Chromosome 1"/>
</dbReference>
<dbReference type="PANTHER" id="PTHR37957">
    <property type="entry name" value="BLR7070 PROTEIN"/>
    <property type="match status" value="1"/>
</dbReference>
<dbReference type="PANTHER" id="PTHR37957:SF1">
    <property type="entry name" value="PHYTASE-LIKE DOMAIN-CONTAINING PROTEIN"/>
    <property type="match status" value="1"/>
</dbReference>
<evidence type="ECO:0000259" key="2">
    <source>
        <dbReference type="Pfam" id="PF13449"/>
    </source>
</evidence>
<dbReference type="EMBL" id="CP089274">
    <property type="protein sequence ID" value="USP73686.1"/>
    <property type="molecule type" value="Genomic_DNA"/>
</dbReference>
<keyword evidence="1" id="KW-0732">Signal</keyword>
<organism evidence="3 4">
    <name type="scientific">Curvularia clavata</name>
    <dbReference type="NCBI Taxonomy" id="95742"/>
    <lineage>
        <taxon>Eukaryota</taxon>
        <taxon>Fungi</taxon>
        <taxon>Dikarya</taxon>
        <taxon>Ascomycota</taxon>
        <taxon>Pezizomycotina</taxon>
        <taxon>Dothideomycetes</taxon>
        <taxon>Pleosporomycetidae</taxon>
        <taxon>Pleosporales</taxon>
        <taxon>Pleosporineae</taxon>
        <taxon>Pleosporaceae</taxon>
        <taxon>Curvularia</taxon>
    </lineage>
</organism>
<protein>
    <recommendedName>
        <fullName evidence="2">Phytase-like domain-containing protein</fullName>
    </recommendedName>
</protein>
<feature type="signal peptide" evidence="1">
    <location>
        <begin position="1"/>
        <end position="19"/>
    </location>
</feature>
<proteinExistence type="predicted"/>
<feature type="chain" id="PRO_5040392644" description="Phytase-like domain-containing protein" evidence="1">
    <location>
        <begin position="20"/>
        <end position="523"/>
    </location>
</feature>
<dbReference type="InterPro" id="IPR027372">
    <property type="entry name" value="Phytase-like_dom"/>
</dbReference>
<sequence length="523" mass="56877">MLFAISLSLLTFPVYHAIASPVTSRDQGSTTQAAANVTTCNGKLYTYERLAGYGLIASDARDKFGDTIGGIGSAIAFEKKSWKYKKESYEGVVWGLPDRGWNTQGTQNTQTRIHKFSVKFTPVRATAASPVSPNFQVSYLDTLLLTGPDGTPLTGLDPTDTITYPGFPKLPLAKYVGNGFGQNGTGGARVSLDTEGLVLGDDKTFWISDEYAAYVYQFNSKGKMIKAVRSPDAFVPQRNGTDSFSANSPPVYDPDFEIVPGDPTSGRGNNQGLEALTASPDGKYLYAMLQSATMQDGGSSSKKRRNTRLLKYRVKDQKTILEAEYAVQLPLLSTGRVASQSEMHYISETQFLVLARDSNAGKGAESTESIYRNADVIDISNATNLAGTAADAIGGQIASKDGQLKSDIVPATYCPWLSYNNNNELGKFGLHNGGNQDSTLLNEKWESFAMLPVDKQDEIGRSSRQQEDEGKEYYLVSFSDNDFITQNGYINFGQNKYADASGNNIDTQILIFKVKLPKGANPL</sequence>
<dbReference type="VEuPathDB" id="FungiDB:yc1106_00960"/>
<accession>A0A9Q9DPU6</accession>
<evidence type="ECO:0000313" key="3">
    <source>
        <dbReference type="EMBL" id="USP73686.1"/>
    </source>
</evidence>
<evidence type="ECO:0000256" key="1">
    <source>
        <dbReference type="SAM" id="SignalP"/>
    </source>
</evidence>
<gene>
    <name evidence="3" type="ORF">yc1106_00960</name>
</gene>
<dbReference type="Pfam" id="PF13449">
    <property type="entry name" value="Phytase-like"/>
    <property type="match status" value="1"/>
</dbReference>
<evidence type="ECO:0000313" key="4">
    <source>
        <dbReference type="Proteomes" id="UP001056012"/>
    </source>
</evidence>